<evidence type="ECO:0000313" key="3">
    <source>
        <dbReference type="EMBL" id="KAH9366862.1"/>
    </source>
</evidence>
<dbReference type="Pfam" id="PF00078">
    <property type="entry name" value="RVT_1"/>
    <property type="match status" value="1"/>
</dbReference>
<keyword evidence="4" id="KW-1185">Reference proteome</keyword>
<dbReference type="Proteomes" id="UP000821853">
    <property type="component" value="Chromosome 2"/>
</dbReference>
<reference evidence="3 4" key="1">
    <citation type="journal article" date="2020" name="Cell">
        <title>Large-Scale Comparative Analyses of Tick Genomes Elucidate Their Genetic Diversity and Vector Capacities.</title>
        <authorList>
            <consortium name="Tick Genome and Microbiome Consortium (TIGMIC)"/>
            <person name="Jia N."/>
            <person name="Wang J."/>
            <person name="Shi W."/>
            <person name="Du L."/>
            <person name="Sun Y."/>
            <person name="Zhan W."/>
            <person name="Jiang J.F."/>
            <person name="Wang Q."/>
            <person name="Zhang B."/>
            <person name="Ji P."/>
            <person name="Bell-Sakyi L."/>
            <person name="Cui X.M."/>
            <person name="Yuan T.T."/>
            <person name="Jiang B.G."/>
            <person name="Yang W.F."/>
            <person name="Lam T.T."/>
            <person name="Chang Q.C."/>
            <person name="Ding S.J."/>
            <person name="Wang X.J."/>
            <person name="Zhu J.G."/>
            <person name="Ruan X.D."/>
            <person name="Zhao L."/>
            <person name="Wei J.T."/>
            <person name="Ye R.Z."/>
            <person name="Que T.C."/>
            <person name="Du C.H."/>
            <person name="Zhou Y.H."/>
            <person name="Cheng J.X."/>
            <person name="Dai P.F."/>
            <person name="Guo W.B."/>
            <person name="Han X.H."/>
            <person name="Huang E.J."/>
            <person name="Li L.F."/>
            <person name="Wei W."/>
            <person name="Gao Y.C."/>
            <person name="Liu J.Z."/>
            <person name="Shao H.Z."/>
            <person name="Wang X."/>
            <person name="Wang C.C."/>
            <person name="Yang T.C."/>
            <person name="Huo Q.B."/>
            <person name="Li W."/>
            <person name="Chen H.Y."/>
            <person name="Chen S.E."/>
            <person name="Zhou L.G."/>
            <person name="Ni X.B."/>
            <person name="Tian J.H."/>
            <person name="Sheng Y."/>
            <person name="Liu T."/>
            <person name="Pan Y.S."/>
            <person name="Xia L.Y."/>
            <person name="Li J."/>
            <person name="Zhao F."/>
            <person name="Cao W.C."/>
        </authorList>
    </citation>
    <scope>NUCLEOTIDE SEQUENCE [LARGE SCALE GENOMIC DNA]</scope>
    <source>
        <strain evidence="3">HaeL-2018</strain>
    </source>
</reference>
<evidence type="ECO:0000313" key="4">
    <source>
        <dbReference type="Proteomes" id="UP000821853"/>
    </source>
</evidence>
<protein>
    <recommendedName>
        <fullName evidence="2">Reverse transcriptase domain-containing protein</fullName>
    </recommendedName>
</protein>
<name>A0A9J6FKU3_HAELO</name>
<dbReference type="EMBL" id="JABSTR010000004">
    <property type="protein sequence ID" value="KAH9366862.1"/>
    <property type="molecule type" value="Genomic_DNA"/>
</dbReference>
<feature type="domain" description="Reverse transcriptase" evidence="2">
    <location>
        <begin position="1"/>
        <end position="80"/>
    </location>
</feature>
<dbReference type="InterPro" id="IPR000477">
    <property type="entry name" value="RT_dom"/>
</dbReference>
<evidence type="ECO:0000259" key="2">
    <source>
        <dbReference type="PROSITE" id="PS50878"/>
    </source>
</evidence>
<comment type="caution">
    <text evidence="3">The sequence shown here is derived from an EMBL/GenBank/DDBJ whole genome shotgun (WGS) entry which is preliminary data.</text>
</comment>
<dbReference type="InterPro" id="IPR043502">
    <property type="entry name" value="DNA/RNA_pol_sf"/>
</dbReference>
<accession>A0A9J6FKU3</accession>
<dbReference type="PROSITE" id="PS50878">
    <property type="entry name" value="RT_POL"/>
    <property type="match status" value="1"/>
</dbReference>
<dbReference type="SUPFAM" id="SSF56672">
    <property type="entry name" value="DNA/RNA polymerases"/>
    <property type="match status" value="1"/>
</dbReference>
<gene>
    <name evidence="3" type="ORF">HPB48_010811</name>
</gene>
<dbReference type="VEuPathDB" id="VectorBase:HLOH_045257"/>
<dbReference type="OrthoDB" id="6433969at2759"/>
<evidence type="ECO:0000256" key="1">
    <source>
        <dbReference type="SAM" id="MobiDB-lite"/>
    </source>
</evidence>
<feature type="region of interest" description="Disordered" evidence="1">
    <location>
        <begin position="1"/>
        <end position="22"/>
    </location>
</feature>
<proteinExistence type="predicted"/>
<organism evidence="3 4">
    <name type="scientific">Haemaphysalis longicornis</name>
    <name type="common">Bush tick</name>
    <dbReference type="NCBI Taxonomy" id="44386"/>
    <lineage>
        <taxon>Eukaryota</taxon>
        <taxon>Metazoa</taxon>
        <taxon>Ecdysozoa</taxon>
        <taxon>Arthropoda</taxon>
        <taxon>Chelicerata</taxon>
        <taxon>Arachnida</taxon>
        <taxon>Acari</taxon>
        <taxon>Parasitiformes</taxon>
        <taxon>Ixodida</taxon>
        <taxon>Ixodoidea</taxon>
        <taxon>Ixodidae</taxon>
        <taxon>Haemaphysalinae</taxon>
        <taxon>Haemaphysalis</taxon>
    </lineage>
</organism>
<dbReference type="GO" id="GO:0071897">
    <property type="term" value="P:DNA biosynthetic process"/>
    <property type="evidence" value="ECO:0007669"/>
    <property type="project" value="UniProtKB-ARBA"/>
</dbReference>
<sequence length="80" mass="9029">MRTLTLGPVESRAKDSSNRGTPQSFILSPLIFNIAMKKLPAPLNRIGDIKHAIYTDDITICTTKGPQHKSKKHFNNRLKR</sequence>
<dbReference type="AlphaFoldDB" id="A0A9J6FKU3"/>